<feature type="compositionally biased region" description="Basic and acidic residues" evidence="1">
    <location>
        <begin position="8"/>
        <end position="24"/>
    </location>
</feature>
<reference evidence="2" key="1">
    <citation type="submission" date="2004-08" db="EMBL/GenBank/DDBJ databases">
        <authorList>
            <person name="Town C.D."/>
        </authorList>
    </citation>
    <scope>NUCLEOTIDE SEQUENCE</scope>
</reference>
<name>A2Q1M7_MEDTR</name>
<organism evidence="2">
    <name type="scientific">Medicago truncatula</name>
    <name type="common">Barrel medic</name>
    <name type="synonym">Medicago tribuloides</name>
    <dbReference type="NCBI Taxonomy" id="3880"/>
    <lineage>
        <taxon>Eukaryota</taxon>
        <taxon>Viridiplantae</taxon>
        <taxon>Streptophyta</taxon>
        <taxon>Embryophyta</taxon>
        <taxon>Tracheophyta</taxon>
        <taxon>Spermatophyta</taxon>
        <taxon>Magnoliopsida</taxon>
        <taxon>eudicotyledons</taxon>
        <taxon>Gunneridae</taxon>
        <taxon>Pentapetalae</taxon>
        <taxon>rosids</taxon>
        <taxon>fabids</taxon>
        <taxon>Fabales</taxon>
        <taxon>Fabaceae</taxon>
        <taxon>Papilionoideae</taxon>
        <taxon>50 kb inversion clade</taxon>
        <taxon>NPAAA clade</taxon>
        <taxon>Hologalegina</taxon>
        <taxon>IRL clade</taxon>
        <taxon>Trifolieae</taxon>
        <taxon>Medicago</taxon>
    </lineage>
</organism>
<proteinExistence type="predicted"/>
<evidence type="ECO:0000256" key="1">
    <source>
        <dbReference type="SAM" id="MobiDB-lite"/>
    </source>
</evidence>
<dbReference type="EMBL" id="AC148970">
    <property type="protein sequence ID" value="ABN05844.1"/>
    <property type="molecule type" value="Genomic_DNA"/>
</dbReference>
<sequence>MNQSTIGSEKERGCTKKTGEDPNPKRSYNGCSL</sequence>
<reference evidence="2" key="2">
    <citation type="submission" date="2007-03" db="EMBL/GenBank/DDBJ databases">
        <authorList>
            <consortium name="The International Medicago Genome Annotation Group"/>
        </authorList>
    </citation>
    <scope>NUCLEOTIDE SEQUENCE</scope>
</reference>
<dbReference type="AlphaFoldDB" id="A2Q1M7"/>
<accession>A2Q1M7</accession>
<evidence type="ECO:0000313" key="2">
    <source>
        <dbReference type="EMBL" id="ABN05844.1"/>
    </source>
</evidence>
<feature type="region of interest" description="Disordered" evidence="1">
    <location>
        <begin position="1"/>
        <end position="33"/>
    </location>
</feature>
<gene>
    <name evidence="2" type="ORF">MtrDRAFT_AC148970g27v2</name>
</gene>
<protein>
    <submittedName>
        <fullName evidence="2">Uncharacterized protein</fullName>
    </submittedName>
</protein>